<evidence type="ECO:0000313" key="1">
    <source>
        <dbReference type="EMBL" id="RGQ05889.1"/>
    </source>
</evidence>
<comment type="caution">
    <text evidence="1">The sequence shown here is derived from an EMBL/GenBank/DDBJ whole genome shotgun (WGS) entry which is preliminary data.</text>
</comment>
<gene>
    <name evidence="1" type="ORF">DWZ12_05320</name>
</gene>
<protein>
    <submittedName>
        <fullName evidence="1">Uncharacterized protein</fullName>
    </submittedName>
</protein>
<name>A0A411ZSV2_9FIRM</name>
<evidence type="ECO:0000313" key="2">
    <source>
        <dbReference type="Proteomes" id="UP000283585"/>
    </source>
</evidence>
<dbReference type="EMBL" id="QRSS01000005">
    <property type="protein sequence ID" value="RGQ05889.1"/>
    <property type="molecule type" value="Genomic_DNA"/>
</dbReference>
<organism evidence="1 2">
    <name type="scientific">Blautia obeum</name>
    <dbReference type="NCBI Taxonomy" id="40520"/>
    <lineage>
        <taxon>Bacteria</taxon>
        <taxon>Bacillati</taxon>
        <taxon>Bacillota</taxon>
        <taxon>Clostridia</taxon>
        <taxon>Lachnospirales</taxon>
        <taxon>Lachnospiraceae</taxon>
        <taxon>Blautia</taxon>
    </lineage>
</organism>
<dbReference type="RefSeq" id="WP_118044491.1">
    <property type="nucleotide sequence ID" value="NZ_QRSS01000005.1"/>
</dbReference>
<dbReference type="AlphaFoldDB" id="A0A411ZSV2"/>
<dbReference type="Proteomes" id="UP000283585">
    <property type="component" value="Unassembled WGS sequence"/>
</dbReference>
<proteinExistence type="predicted"/>
<accession>A0A411ZSV2</accession>
<sequence length="90" mass="10575">MMNEIEVSIGGIVEERRVNTMKRINSEVEYVVQDNNDLENMKLLYEKLPLSKYDRDIIDSIFCCIQSRNEMVEKLAYYAGMSDALEFLKQ</sequence>
<reference evidence="1 2" key="1">
    <citation type="submission" date="2018-08" db="EMBL/GenBank/DDBJ databases">
        <title>A genome reference for cultivated species of the human gut microbiota.</title>
        <authorList>
            <person name="Zou Y."/>
            <person name="Xue W."/>
            <person name="Luo G."/>
        </authorList>
    </citation>
    <scope>NUCLEOTIDE SEQUENCE [LARGE SCALE GENOMIC DNA]</scope>
    <source>
        <strain evidence="1 2">AF29-2BH</strain>
    </source>
</reference>